<gene>
    <name evidence="5" type="ORF">H9L05_02390</name>
</gene>
<dbReference type="KEGG" id="hqi:H9L05_02390"/>
<dbReference type="Pfam" id="PF04577">
    <property type="entry name" value="Glyco_transf_61"/>
    <property type="match status" value="1"/>
</dbReference>
<evidence type="ECO:0000256" key="2">
    <source>
        <dbReference type="ARBA" id="ARBA00022679"/>
    </source>
</evidence>
<proteinExistence type="predicted"/>
<name>A0A7H0GWG5_9BACT</name>
<dbReference type="EMBL" id="CP060784">
    <property type="protein sequence ID" value="QNP52631.1"/>
    <property type="molecule type" value="Genomic_DNA"/>
</dbReference>
<dbReference type="InterPro" id="IPR007657">
    <property type="entry name" value="Glycosyltransferase_61"/>
</dbReference>
<keyword evidence="2 5" id="KW-0808">Transferase</keyword>
<evidence type="ECO:0000313" key="5">
    <source>
        <dbReference type="EMBL" id="QNP52631.1"/>
    </source>
</evidence>
<keyword evidence="6" id="KW-1185">Reference proteome</keyword>
<dbReference type="RefSeq" id="WP_187732881.1">
    <property type="nucleotide sequence ID" value="NZ_BMFN01000002.1"/>
</dbReference>
<evidence type="ECO:0000256" key="3">
    <source>
        <dbReference type="ARBA" id="ARBA00023180"/>
    </source>
</evidence>
<feature type="domain" description="Glycosyltransferase 61 catalytic" evidence="4">
    <location>
        <begin position="121"/>
        <end position="291"/>
    </location>
</feature>
<protein>
    <submittedName>
        <fullName evidence="5">Glycosyltransferase family 61 protein</fullName>
    </submittedName>
</protein>
<reference evidence="5 6" key="1">
    <citation type="submission" date="2020-08" db="EMBL/GenBank/DDBJ databases">
        <title>Genome sequence of Hymenobacter qilianensis JCM 19763T.</title>
        <authorList>
            <person name="Hyun D.-W."/>
            <person name="Bae J.-W."/>
        </authorList>
    </citation>
    <scope>NUCLEOTIDE SEQUENCE [LARGE SCALE GENOMIC DNA]</scope>
    <source>
        <strain evidence="5 6">JCM 19763</strain>
    </source>
</reference>
<keyword evidence="3" id="KW-0325">Glycoprotein</keyword>
<sequence>MYKFLPAWKEKGVEVLPAVSPSSPELPVNFNDMPLNLARYFQESTGLPARSIYKLKNVSVSWQTIIFKNLKIFLKGLPHIREEQHYTDSYLLKQWLVPHIQLPSTDTQAALVHDLWSVDNYYHWMADSLPRLLILRQLYPNCLLITPEPTPEYVKITADIVGFKRLLPIKEKQIIKVPLLLLPEYAAPPGFQDASLMRQIRTEVVEAIGQQPSPVPTRRLYVSRARQRNRRLANEVAILPLLEQYNFEIIYFEGMSFSEQVWLMQEASVIMGMHGANLTNILFMQPNTTVIELINEDKLVSLDNRDFENLIYYRMASNMQLHYYNVPCKQAMEGDVTNKADLVADISLLNNILTDL</sequence>
<dbReference type="PANTHER" id="PTHR20961">
    <property type="entry name" value="GLYCOSYLTRANSFERASE"/>
    <property type="match status" value="1"/>
</dbReference>
<evidence type="ECO:0000313" key="6">
    <source>
        <dbReference type="Proteomes" id="UP000516093"/>
    </source>
</evidence>
<keyword evidence="1" id="KW-0328">Glycosyltransferase</keyword>
<evidence type="ECO:0000259" key="4">
    <source>
        <dbReference type="Pfam" id="PF04577"/>
    </source>
</evidence>
<accession>A0A7H0GWG5</accession>
<dbReference type="Proteomes" id="UP000516093">
    <property type="component" value="Chromosome"/>
</dbReference>
<dbReference type="GO" id="GO:0016757">
    <property type="term" value="F:glycosyltransferase activity"/>
    <property type="evidence" value="ECO:0007669"/>
    <property type="project" value="UniProtKB-KW"/>
</dbReference>
<evidence type="ECO:0000256" key="1">
    <source>
        <dbReference type="ARBA" id="ARBA00022676"/>
    </source>
</evidence>
<organism evidence="5 6">
    <name type="scientific">Hymenobacter qilianensis</name>
    <dbReference type="NCBI Taxonomy" id="1385715"/>
    <lineage>
        <taxon>Bacteria</taxon>
        <taxon>Pseudomonadati</taxon>
        <taxon>Bacteroidota</taxon>
        <taxon>Cytophagia</taxon>
        <taxon>Cytophagales</taxon>
        <taxon>Hymenobacteraceae</taxon>
        <taxon>Hymenobacter</taxon>
    </lineage>
</organism>
<dbReference type="AlphaFoldDB" id="A0A7H0GWG5"/>
<dbReference type="InterPro" id="IPR049625">
    <property type="entry name" value="Glyco_transf_61_cat"/>
</dbReference>